<dbReference type="GO" id="GO:0000105">
    <property type="term" value="P:L-histidine biosynthetic process"/>
    <property type="evidence" value="ECO:0007669"/>
    <property type="project" value="UniProtKB-UniRule"/>
</dbReference>
<dbReference type="SUPFAM" id="SSF53383">
    <property type="entry name" value="PLP-dependent transferases"/>
    <property type="match status" value="1"/>
</dbReference>
<keyword evidence="6 9" id="KW-0808">Transferase</keyword>
<accession>A0A1T1HEZ7</accession>
<dbReference type="Gene3D" id="3.90.1150.10">
    <property type="entry name" value="Aspartate Aminotransferase, domain 1"/>
    <property type="match status" value="1"/>
</dbReference>
<comment type="cofactor">
    <cofactor evidence="1 9">
        <name>pyridoxal 5'-phosphate</name>
        <dbReference type="ChEBI" id="CHEBI:597326"/>
    </cofactor>
</comment>
<dbReference type="STRING" id="966.BTA35_0202510"/>
<proteinExistence type="inferred from homology"/>
<dbReference type="GO" id="GO:0030170">
    <property type="term" value="F:pyridoxal phosphate binding"/>
    <property type="evidence" value="ECO:0007669"/>
    <property type="project" value="InterPro"/>
</dbReference>
<comment type="caution">
    <text evidence="11">The sequence shown here is derived from an EMBL/GenBank/DDBJ whole genome shotgun (WGS) entry which is preliminary data.</text>
</comment>
<dbReference type="EMBL" id="MTSD02000001">
    <property type="protein sequence ID" value="OOV88403.1"/>
    <property type="molecule type" value="Genomic_DNA"/>
</dbReference>
<feature type="domain" description="Aminotransferase class I/classII large" evidence="10">
    <location>
        <begin position="36"/>
        <end position="361"/>
    </location>
</feature>
<evidence type="ECO:0000256" key="6">
    <source>
        <dbReference type="ARBA" id="ARBA00022679"/>
    </source>
</evidence>
<dbReference type="InterPro" id="IPR001917">
    <property type="entry name" value="Aminotrans_II_pyridoxalP_BS"/>
</dbReference>
<evidence type="ECO:0000259" key="10">
    <source>
        <dbReference type="Pfam" id="PF00155"/>
    </source>
</evidence>
<evidence type="ECO:0000256" key="9">
    <source>
        <dbReference type="HAMAP-Rule" id="MF_01023"/>
    </source>
</evidence>
<dbReference type="Proteomes" id="UP000190064">
    <property type="component" value="Unassembled WGS sequence"/>
</dbReference>
<dbReference type="InterPro" id="IPR005861">
    <property type="entry name" value="HisP_aminotrans"/>
</dbReference>
<name>A0A1T1HEZ7_OCELI</name>
<dbReference type="AlphaFoldDB" id="A0A1T1HEZ7"/>
<dbReference type="RefSeq" id="WP_077242838.1">
    <property type="nucleotide sequence ID" value="NZ_FXTS01000001.1"/>
</dbReference>
<dbReference type="InterPro" id="IPR015424">
    <property type="entry name" value="PyrdxlP-dep_Trfase"/>
</dbReference>
<protein>
    <recommendedName>
        <fullName evidence="9">Histidinol-phosphate aminotransferase</fullName>
        <ecNumber evidence="9">2.6.1.9</ecNumber>
    </recommendedName>
    <alternativeName>
        <fullName evidence="9">Imidazole acetol-phosphate transaminase</fullName>
    </alternativeName>
</protein>
<feature type="modified residue" description="N6-(pyridoxal phosphate)lysine" evidence="9">
    <location>
        <position position="228"/>
    </location>
</feature>
<evidence type="ECO:0000256" key="2">
    <source>
        <dbReference type="ARBA" id="ARBA00005011"/>
    </source>
</evidence>
<comment type="pathway">
    <text evidence="2 9">Amino-acid biosynthesis; L-histidine biosynthesis; L-histidine from 5-phospho-alpha-D-ribose 1-diphosphate: step 7/9.</text>
</comment>
<dbReference type="CDD" id="cd00609">
    <property type="entry name" value="AAT_like"/>
    <property type="match status" value="1"/>
</dbReference>
<dbReference type="Pfam" id="PF00155">
    <property type="entry name" value="Aminotran_1_2"/>
    <property type="match status" value="1"/>
</dbReference>
<organism evidence="11 12">
    <name type="scientific">Oceanospirillum linum</name>
    <dbReference type="NCBI Taxonomy" id="966"/>
    <lineage>
        <taxon>Bacteria</taxon>
        <taxon>Pseudomonadati</taxon>
        <taxon>Pseudomonadota</taxon>
        <taxon>Gammaproteobacteria</taxon>
        <taxon>Oceanospirillales</taxon>
        <taxon>Oceanospirillaceae</taxon>
        <taxon>Oceanospirillum</taxon>
    </lineage>
</organism>
<dbReference type="PANTHER" id="PTHR43643">
    <property type="entry name" value="HISTIDINOL-PHOSPHATE AMINOTRANSFERASE 2"/>
    <property type="match status" value="1"/>
</dbReference>
<keyword evidence="12" id="KW-1185">Reference proteome</keyword>
<dbReference type="HAMAP" id="MF_01023">
    <property type="entry name" value="HisC_aminotrans_2"/>
    <property type="match status" value="1"/>
</dbReference>
<dbReference type="GO" id="GO:0004400">
    <property type="term" value="F:histidinol-phosphate transaminase activity"/>
    <property type="evidence" value="ECO:0007669"/>
    <property type="project" value="UniProtKB-UniRule"/>
</dbReference>
<evidence type="ECO:0000313" key="11">
    <source>
        <dbReference type="EMBL" id="OOV88403.1"/>
    </source>
</evidence>
<evidence type="ECO:0000256" key="3">
    <source>
        <dbReference type="ARBA" id="ARBA00007970"/>
    </source>
</evidence>
<dbReference type="InterPro" id="IPR015422">
    <property type="entry name" value="PyrdxlP-dep_Trfase_small"/>
</dbReference>
<comment type="catalytic activity">
    <reaction evidence="8 9">
        <text>L-histidinol phosphate + 2-oxoglutarate = 3-(imidazol-4-yl)-2-oxopropyl phosphate + L-glutamate</text>
        <dbReference type="Rhea" id="RHEA:23744"/>
        <dbReference type="ChEBI" id="CHEBI:16810"/>
        <dbReference type="ChEBI" id="CHEBI:29985"/>
        <dbReference type="ChEBI" id="CHEBI:57766"/>
        <dbReference type="ChEBI" id="CHEBI:57980"/>
        <dbReference type="EC" id="2.6.1.9"/>
    </reaction>
</comment>
<evidence type="ECO:0000256" key="8">
    <source>
        <dbReference type="ARBA" id="ARBA00047481"/>
    </source>
</evidence>
<dbReference type="NCBIfam" id="TIGR01141">
    <property type="entry name" value="hisC"/>
    <property type="match status" value="1"/>
</dbReference>
<keyword evidence="7 9" id="KW-0663">Pyridoxal phosphate</keyword>
<dbReference type="UniPathway" id="UPA00031">
    <property type="reaction ID" value="UER00012"/>
</dbReference>
<dbReference type="InterPro" id="IPR015421">
    <property type="entry name" value="PyrdxlP-dep_Trfase_major"/>
</dbReference>
<keyword evidence="9" id="KW-0368">Histidine biosynthesis</keyword>
<evidence type="ECO:0000256" key="1">
    <source>
        <dbReference type="ARBA" id="ARBA00001933"/>
    </source>
</evidence>
<keyword evidence="9" id="KW-0028">Amino-acid biosynthesis</keyword>
<evidence type="ECO:0000256" key="5">
    <source>
        <dbReference type="ARBA" id="ARBA00022576"/>
    </source>
</evidence>
<evidence type="ECO:0000256" key="7">
    <source>
        <dbReference type="ARBA" id="ARBA00022898"/>
    </source>
</evidence>
<gene>
    <name evidence="9" type="primary">hisC</name>
    <name evidence="11" type="ORF">BTA35_0202510</name>
</gene>
<evidence type="ECO:0000313" key="12">
    <source>
        <dbReference type="Proteomes" id="UP000190064"/>
    </source>
</evidence>
<comment type="subunit">
    <text evidence="4 9">Homodimer.</text>
</comment>
<evidence type="ECO:0000256" key="4">
    <source>
        <dbReference type="ARBA" id="ARBA00011738"/>
    </source>
</evidence>
<dbReference type="InterPro" id="IPR050106">
    <property type="entry name" value="HistidinolP_aminotransfase"/>
</dbReference>
<reference evidence="11" key="1">
    <citation type="submission" date="2017-02" db="EMBL/GenBank/DDBJ databases">
        <title>Draft Genome Sequence of the Salt Water Bacterium Oceanospirillum linum ATCC 11336.</title>
        <authorList>
            <person name="Trachtenberg A.M."/>
            <person name="Carney J.G."/>
            <person name="Linnane J.D."/>
            <person name="Rheaume B.A."/>
            <person name="Pitts N.L."/>
            <person name="Mykles D.L."/>
            <person name="Maclea K.S."/>
        </authorList>
    </citation>
    <scope>NUCLEOTIDE SEQUENCE [LARGE SCALE GENOMIC DNA]</scope>
    <source>
        <strain evidence="11">ATCC 11336</strain>
    </source>
</reference>
<comment type="similarity">
    <text evidence="3 9">Belongs to the class-II pyridoxal-phosphate-dependent aminotransferase family. Histidinol-phosphate aminotransferase subfamily.</text>
</comment>
<dbReference type="PROSITE" id="PS00599">
    <property type="entry name" value="AA_TRANSFER_CLASS_2"/>
    <property type="match status" value="1"/>
</dbReference>
<dbReference type="PANTHER" id="PTHR43643:SF3">
    <property type="entry name" value="HISTIDINOL-PHOSPHATE AMINOTRANSFERASE"/>
    <property type="match status" value="1"/>
</dbReference>
<keyword evidence="5 9" id="KW-0032">Aminotransferase</keyword>
<dbReference type="EC" id="2.6.1.9" evidence="9"/>
<dbReference type="InterPro" id="IPR004839">
    <property type="entry name" value="Aminotransferase_I/II_large"/>
</dbReference>
<sequence>MACDYIELANKGVQGLQPYQPGKPVEELERELGISNIVKLASNENPLGPSPKALAAIRNQMPELTRYPDGNAFRLKQAIADKLGVDTDQITLGNGSNDVLELIARSYLTAHSASMYSQHAFAVYPIVTQAIGAQHIAVPAVNWGHDLDAMAAAITDKTRVIFIANPNNPTGTWLSENAVRTFLDKVPERIIVVLDEAYTEYVDQAEFPDGIRLLSDYPNLVVTRTFSKAYGLAGLRIGYSVSHPQVADILNRIRQPFNANMLAQEAAIAALQDEDYLAKSIQVNADGMAYLEEEFKRMGLDYIPSVGNFISVDVGQPAGSVDDALLQEGVIVRPVAPYQMPNHLRVSIGTMEENQRFIAALEKVLATSGTENEQGE</sequence>
<dbReference type="Gene3D" id="3.40.640.10">
    <property type="entry name" value="Type I PLP-dependent aspartate aminotransferase-like (Major domain)"/>
    <property type="match status" value="1"/>
</dbReference>